<organism evidence="1 2">
    <name type="scientific">Zophobas morio</name>
    <dbReference type="NCBI Taxonomy" id="2755281"/>
    <lineage>
        <taxon>Eukaryota</taxon>
        <taxon>Metazoa</taxon>
        <taxon>Ecdysozoa</taxon>
        <taxon>Arthropoda</taxon>
        <taxon>Hexapoda</taxon>
        <taxon>Insecta</taxon>
        <taxon>Pterygota</taxon>
        <taxon>Neoptera</taxon>
        <taxon>Endopterygota</taxon>
        <taxon>Coleoptera</taxon>
        <taxon>Polyphaga</taxon>
        <taxon>Cucujiformia</taxon>
        <taxon>Tenebrionidae</taxon>
        <taxon>Zophobas</taxon>
    </lineage>
</organism>
<protein>
    <submittedName>
        <fullName evidence="1">Uncharacterized protein</fullName>
    </submittedName>
</protein>
<evidence type="ECO:0000313" key="2">
    <source>
        <dbReference type="Proteomes" id="UP001168821"/>
    </source>
</evidence>
<sequence>MSIVAAIRRQRTINLRVRVCAMEGRLDLVCIAPIINIPCRNRHLNAVTSNTLMCALTITLRFYCFTCFVATGVTAMDYFTDLDKKFEKLASRFGKIERGVTFLGQKVGERQKKIYGFLEIYAYYKWNWMV</sequence>
<proteinExistence type="predicted"/>
<accession>A0AA38M6Y8</accession>
<dbReference type="EMBL" id="JALNTZ010000007">
    <property type="protein sequence ID" value="KAJ3646445.1"/>
    <property type="molecule type" value="Genomic_DNA"/>
</dbReference>
<gene>
    <name evidence="1" type="ORF">Zmor_024033</name>
</gene>
<name>A0AA38M6Y8_9CUCU</name>
<dbReference type="Proteomes" id="UP001168821">
    <property type="component" value="Unassembled WGS sequence"/>
</dbReference>
<keyword evidence="2" id="KW-1185">Reference proteome</keyword>
<reference evidence="1" key="1">
    <citation type="journal article" date="2023" name="G3 (Bethesda)">
        <title>Whole genome assemblies of Zophobas morio and Tenebrio molitor.</title>
        <authorList>
            <person name="Kaur S."/>
            <person name="Stinson S.A."/>
            <person name="diCenzo G.C."/>
        </authorList>
    </citation>
    <scope>NUCLEOTIDE SEQUENCE</scope>
    <source>
        <strain evidence="1">QUZm001</strain>
    </source>
</reference>
<comment type="caution">
    <text evidence="1">The sequence shown here is derived from an EMBL/GenBank/DDBJ whole genome shotgun (WGS) entry which is preliminary data.</text>
</comment>
<evidence type="ECO:0000313" key="1">
    <source>
        <dbReference type="EMBL" id="KAJ3646445.1"/>
    </source>
</evidence>
<dbReference type="AlphaFoldDB" id="A0AA38M6Y8"/>